<dbReference type="PANTHER" id="PTHR33164">
    <property type="entry name" value="TRANSCRIPTIONAL REGULATOR, MARR FAMILY"/>
    <property type="match status" value="1"/>
</dbReference>
<dbReference type="SUPFAM" id="SSF46785">
    <property type="entry name" value="Winged helix' DNA-binding domain"/>
    <property type="match status" value="1"/>
</dbReference>
<dbReference type="InterPro" id="IPR036388">
    <property type="entry name" value="WH-like_DNA-bd_sf"/>
</dbReference>
<proteinExistence type="predicted"/>
<evidence type="ECO:0000313" key="2">
    <source>
        <dbReference type="Proteomes" id="UP000516446"/>
    </source>
</evidence>
<dbReference type="InterPro" id="IPR000835">
    <property type="entry name" value="HTH_MarR-typ"/>
</dbReference>
<dbReference type="OMA" id="DKRQLIY"/>
<dbReference type="Gene3D" id="1.10.10.10">
    <property type="entry name" value="Winged helix-like DNA-binding domain superfamily/Winged helix DNA-binding domain"/>
    <property type="match status" value="1"/>
</dbReference>
<organism evidence="1 2">
    <name type="scientific">Weissella koreensis</name>
    <dbReference type="NCBI Taxonomy" id="165096"/>
    <lineage>
        <taxon>Bacteria</taxon>
        <taxon>Bacillati</taxon>
        <taxon>Bacillota</taxon>
        <taxon>Bacilli</taxon>
        <taxon>Lactobacillales</taxon>
        <taxon>Lactobacillaceae</taxon>
        <taxon>Weissella</taxon>
    </lineage>
</organism>
<name>A0A7H1MKC0_9LACO</name>
<evidence type="ECO:0000313" key="1">
    <source>
        <dbReference type="EMBL" id="QNT63906.1"/>
    </source>
</evidence>
<accession>A0A7H1MKC0</accession>
<dbReference type="PRINTS" id="PR00598">
    <property type="entry name" value="HTHMARR"/>
</dbReference>
<dbReference type="InterPro" id="IPR036390">
    <property type="entry name" value="WH_DNA-bd_sf"/>
</dbReference>
<gene>
    <name evidence="1" type="ORF">FY536_00835</name>
</gene>
<dbReference type="AlphaFoldDB" id="A0A7H1MKC0"/>
<dbReference type="EMBL" id="CP043431">
    <property type="protein sequence ID" value="QNT63906.1"/>
    <property type="molecule type" value="Genomic_DNA"/>
</dbReference>
<dbReference type="InterPro" id="IPR039422">
    <property type="entry name" value="MarR/SlyA-like"/>
</dbReference>
<dbReference type="GO" id="GO:0003700">
    <property type="term" value="F:DNA-binding transcription factor activity"/>
    <property type="evidence" value="ECO:0007669"/>
    <property type="project" value="InterPro"/>
</dbReference>
<dbReference type="Proteomes" id="UP000516446">
    <property type="component" value="Chromosome"/>
</dbReference>
<protein>
    <submittedName>
        <fullName evidence="1">Winged helix-turn-helix transcriptional regulator</fullName>
    </submittedName>
</protein>
<dbReference type="SMART" id="SM00347">
    <property type="entry name" value="HTH_MARR"/>
    <property type="match status" value="1"/>
</dbReference>
<sequence>MKEILNALHETDKDFQKILKEIMKDYKITIAEWHLLMKVDNEFDTQDQLSQTTGLDTSTLSRQLNALMKKKMIEHQVVGHDHRHFIYQVTPLGAESLAKIKAQYQATEQQIFSVWSEEEKSMLQILINRLDKSIQKGL</sequence>
<dbReference type="Pfam" id="PF12802">
    <property type="entry name" value="MarR_2"/>
    <property type="match status" value="1"/>
</dbReference>
<keyword evidence="2" id="KW-1185">Reference proteome</keyword>
<dbReference type="PANTHER" id="PTHR33164:SF57">
    <property type="entry name" value="MARR-FAMILY TRANSCRIPTIONAL REGULATOR"/>
    <property type="match status" value="1"/>
</dbReference>
<dbReference type="RefSeq" id="WP_006845557.1">
    <property type="nucleotide sequence ID" value="NZ_CP026847.1"/>
</dbReference>
<reference evidence="1 2" key="1">
    <citation type="submission" date="2019-08" db="EMBL/GenBank/DDBJ databases">
        <authorList>
            <person name="Chang H.C."/>
            <person name="Mun S.Y."/>
        </authorList>
    </citation>
    <scope>NUCLEOTIDE SEQUENCE [LARGE SCALE GENOMIC DNA]</scope>
    <source>
        <strain evidence="1 2">SK</strain>
    </source>
</reference>
<dbReference type="GO" id="GO:0006950">
    <property type="term" value="P:response to stress"/>
    <property type="evidence" value="ECO:0007669"/>
    <property type="project" value="TreeGrafter"/>
</dbReference>
<dbReference type="PROSITE" id="PS50995">
    <property type="entry name" value="HTH_MARR_2"/>
    <property type="match status" value="1"/>
</dbReference>